<gene>
    <name evidence="3" type="ORF">GCM10010430_23590</name>
</gene>
<dbReference type="Proteomes" id="UP001500305">
    <property type="component" value="Unassembled WGS sequence"/>
</dbReference>
<dbReference type="InterPro" id="IPR032710">
    <property type="entry name" value="NTF2-like_dom_sf"/>
</dbReference>
<dbReference type="Gene3D" id="3.10.450.50">
    <property type="match status" value="1"/>
</dbReference>
<dbReference type="SUPFAM" id="SSF54427">
    <property type="entry name" value="NTF2-like"/>
    <property type="match status" value="1"/>
</dbReference>
<name>A0ABN3DTH1_9ACTN</name>
<comment type="caution">
    <text evidence="3">The sequence shown here is derived from an EMBL/GenBank/DDBJ whole genome shotgun (WGS) entry which is preliminary data.</text>
</comment>
<proteinExistence type="predicted"/>
<dbReference type="InterPro" id="IPR037401">
    <property type="entry name" value="SnoaL-like"/>
</dbReference>
<evidence type="ECO:0000256" key="1">
    <source>
        <dbReference type="SAM" id="MobiDB-lite"/>
    </source>
</evidence>
<sequence length="156" mass="15943">MSAPTASPSPSASPSASPSPSPFPSASALAPAVAAFFEGSRSGDPDAWAAPFAPDAEYHDPVGTPVLAGRAAIRDQFAAVLPLFGRFDGIRPDRVHGGGDEMAVTWRGAGETPDGRPVAWEGVNVFALGADGLIAHCRAYFDLASVLAQLAPEVSE</sequence>
<keyword evidence="4" id="KW-1185">Reference proteome</keyword>
<reference evidence="3 4" key="1">
    <citation type="journal article" date="2019" name="Int. J. Syst. Evol. Microbiol.">
        <title>The Global Catalogue of Microorganisms (GCM) 10K type strain sequencing project: providing services to taxonomists for standard genome sequencing and annotation.</title>
        <authorList>
            <consortium name="The Broad Institute Genomics Platform"/>
            <consortium name="The Broad Institute Genome Sequencing Center for Infectious Disease"/>
            <person name="Wu L."/>
            <person name="Ma J."/>
        </authorList>
    </citation>
    <scope>NUCLEOTIDE SEQUENCE [LARGE SCALE GENOMIC DNA]</scope>
    <source>
        <strain evidence="3 4">JCM 7356</strain>
    </source>
</reference>
<evidence type="ECO:0000313" key="4">
    <source>
        <dbReference type="Proteomes" id="UP001500305"/>
    </source>
</evidence>
<protein>
    <recommendedName>
        <fullName evidence="2">SnoaL-like domain-containing protein</fullName>
    </recommendedName>
</protein>
<evidence type="ECO:0000313" key="3">
    <source>
        <dbReference type="EMBL" id="GAA2241365.1"/>
    </source>
</evidence>
<dbReference type="RefSeq" id="WP_344636252.1">
    <property type="nucleotide sequence ID" value="NZ_BAAATR010000008.1"/>
</dbReference>
<evidence type="ECO:0000259" key="2">
    <source>
        <dbReference type="Pfam" id="PF12680"/>
    </source>
</evidence>
<organism evidence="3 4">
    <name type="scientific">Kitasatospora cystarginea</name>
    <dbReference type="NCBI Taxonomy" id="58350"/>
    <lineage>
        <taxon>Bacteria</taxon>
        <taxon>Bacillati</taxon>
        <taxon>Actinomycetota</taxon>
        <taxon>Actinomycetes</taxon>
        <taxon>Kitasatosporales</taxon>
        <taxon>Streptomycetaceae</taxon>
        <taxon>Kitasatospora</taxon>
    </lineage>
</organism>
<dbReference type="Pfam" id="PF12680">
    <property type="entry name" value="SnoaL_2"/>
    <property type="match status" value="1"/>
</dbReference>
<feature type="region of interest" description="Disordered" evidence="1">
    <location>
        <begin position="1"/>
        <end position="26"/>
    </location>
</feature>
<accession>A0ABN3DTH1</accession>
<feature type="compositionally biased region" description="Low complexity" evidence="1">
    <location>
        <begin position="1"/>
        <end position="16"/>
    </location>
</feature>
<dbReference type="EMBL" id="BAAATR010000008">
    <property type="protein sequence ID" value="GAA2241365.1"/>
    <property type="molecule type" value="Genomic_DNA"/>
</dbReference>
<feature type="domain" description="SnoaL-like" evidence="2">
    <location>
        <begin position="33"/>
        <end position="136"/>
    </location>
</feature>